<dbReference type="PANTHER" id="PTHR43798:SF33">
    <property type="entry name" value="HYDROLASE, PUTATIVE (AFU_ORTHOLOGUE AFUA_2G14860)-RELATED"/>
    <property type="match status" value="1"/>
</dbReference>
<name>A0A6J7KSP6_9ZZZZ</name>
<feature type="domain" description="AB hydrolase-1" evidence="1">
    <location>
        <begin position="28"/>
        <end position="132"/>
    </location>
</feature>
<dbReference type="Pfam" id="PF00561">
    <property type="entry name" value="Abhydrolase_1"/>
    <property type="match status" value="1"/>
</dbReference>
<dbReference type="PANTHER" id="PTHR43798">
    <property type="entry name" value="MONOACYLGLYCEROL LIPASE"/>
    <property type="match status" value="1"/>
</dbReference>
<dbReference type="InterPro" id="IPR029058">
    <property type="entry name" value="AB_hydrolase_fold"/>
</dbReference>
<dbReference type="SUPFAM" id="SSF53474">
    <property type="entry name" value="alpha/beta-Hydrolases"/>
    <property type="match status" value="1"/>
</dbReference>
<dbReference type="AlphaFoldDB" id="A0A6J7KSP6"/>
<dbReference type="Gene3D" id="3.40.50.1820">
    <property type="entry name" value="alpha/beta hydrolase"/>
    <property type="match status" value="1"/>
</dbReference>
<proteinExistence type="predicted"/>
<organism evidence="2">
    <name type="scientific">freshwater metagenome</name>
    <dbReference type="NCBI Taxonomy" id="449393"/>
    <lineage>
        <taxon>unclassified sequences</taxon>
        <taxon>metagenomes</taxon>
        <taxon>ecological metagenomes</taxon>
    </lineage>
</organism>
<sequence>MTEVVLRTSDGLVSAASVHATAAATGVPVILLHGLSQQRRFWDPVVSRMRHAPVVTLDQRGHGESTAGPDADYSIDRCARDVIELAESLAYPGIHVVGHSWGGAVALRVAAAAPGLVESCCLIDGGLSTPSAPRSPGSDPAIRAALLERLRPPDLGIPIDDIWAIIAGGLGDAWSDEAQRALVPTYSVEPDGTARTVIGIDRHMAVLEGLLDYDPWPDAEAVRGPMWAVFCEPRGLQADESRLRVIERAQRLPTAYVQRWNGALHDVPLQWPALVAGLVDSLVESRSGGRARSS</sequence>
<dbReference type="GO" id="GO:0016020">
    <property type="term" value="C:membrane"/>
    <property type="evidence" value="ECO:0007669"/>
    <property type="project" value="TreeGrafter"/>
</dbReference>
<dbReference type="EMBL" id="CAFBNE010000062">
    <property type="protein sequence ID" value="CAB4956734.1"/>
    <property type="molecule type" value="Genomic_DNA"/>
</dbReference>
<dbReference type="InterPro" id="IPR000073">
    <property type="entry name" value="AB_hydrolase_1"/>
</dbReference>
<reference evidence="2" key="1">
    <citation type="submission" date="2020-05" db="EMBL/GenBank/DDBJ databases">
        <authorList>
            <person name="Chiriac C."/>
            <person name="Salcher M."/>
            <person name="Ghai R."/>
            <person name="Kavagutti S V."/>
        </authorList>
    </citation>
    <scope>NUCLEOTIDE SEQUENCE</scope>
</reference>
<protein>
    <submittedName>
        <fullName evidence="2">Unannotated protein</fullName>
    </submittedName>
</protein>
<evidence type="ECO:0000259" key="1">
    <source>
        <dbReference type="Pfam" id="PF00561"/>
    </source>
</evidence>
<accession>A0A6J7KSP6</accession>
<gene>
    <name evidence="2" type="ORF">UFOPK3772_01917</name>
</gene>
<evidence type="ECO:0000313" key="2">
    <source>
        <dbReference type="EMBL" id="CAB4956734.1"/>
    </source>
</evidence>
<dbReference type="InterPro" id="IPR050266">
    <property type="entry name" value="AB_hydrolase_sf"/>
</dbReference>